<evidence type="ECO:0000256" key="6">
    <source>
        <dbReference type="ARBA" id="ARBA00022989"/>
    </source>
</evidence>
<feature type="transmembrane region" description="Helical" evidence="8">
    <location>
        <begin position="59"/>
        <end position="76"/>
    </location>
</feature>
<evidence type="ECO:0000256" key="4">
    <source>
        <dbReference type="ARBA" id="ARBA00022597"/>
    </source>
</evidence>
<comment type="caution">
    <text evidence="11">The sequence shown here is derived from an EMBL/GenBank/DDBJ whole genome shotgun (WGS) entry which is preliminary data.</text>
</comment>
<keyword evidence="4" id="KW-0762">Sugar transport</keyword>
<name>A0A1C3ER63_9GAMM</name>
<keyword evidence="6 8" id="KW-1133">Transmembrane helix</keyword>
<feature type="transmembrane region" description="Helical" evidence="8">
    <location>
        <begin position="362"/>
        <end position="382"/>
    </location>
</feature>
<feature type="domain" description="EAL" evidence="9">
    <location>
        <begin position="422"/>
        <end position="674"/>
    </location>
</feature>
<dbReference type="SUPFAM" id="SSF141868">
    <property type="entry name" value="EAL domain-like"/>
    <property type="match status" value="1"/>
</dbReference>
<dbReference type="InterPro" id="IPR051088">
    <property type="entry name" value="PTS_Sugar-EIIC/EIIB"/>
</dbReference>
<evidence type="ECO:0000256" key="7">
    <source>
        <dbReference type="ARBA" id="ARBA00023136"/>
    </source>
</evidence>
<dbReference type="Proteomes" id="UP000094936">
    <property type="component" value="Unassembled WGS sequence"/>
</dbReference>
<accession>A0A1C3ER63</accession>
<dbReference type="Gene3D" id="3.20.20.450">
    <property type="entry name" value="EAL domain"/>
    <property type="match status" value="1"/>
</dbReference>
<evidence type="ECO:0000313" key="12">
    <source>
        <dbReference type="Proteomes" id="UP000094936"/>
    </source>
</evidence>
<feature type="transmembrane region" description="Helical" evidence="8">
    <location>
        <begin position="310"/>
        <end position="329"/>
    </location>
</feature>
<dbReference type="InterPro" id="IPR035919">
    <property type="entry name" value="EAL_sf"/>
</dbReference>
<keyword evidence="2" id="KW-0813">Transport</keyword>
<dbReference type="GO" id="GO:0005886">
    <property type="term" value="C:plasma membrane"/>
    <property type="evidence" value="ECO:0007669"/>
    <property type="project" value="UniProtKB-SubCell"/>
</dbReference>
<feature type="transmembrane region" description="Helical" evidence="8">
    <location>
        <begin position="254"/>
        <end position="273"/>
    </location>
</feature>
<sequence>MLKRTISMSLKAIRNGMLWLVPCLMISSFIGLATGVLDILNIGSDETHLMLNILRHELVALYPYLFCTSISTMMAIQWRLPRTPIGMLSIVYLALAHQVMDTGSQMVSSMMTFVGITLPLLFVPVLAAIKERKWTKILRVDVGGELVQDSMNLIIPSILCSFVVIVYSLALDGISGFFEFIWLRESLDVFSQPLQSGLFYSAFNSLFWFVGINGYYALSSMVEPLNEALEFNHSLVQVGADPATIINMSFLSSFVFIGGSGATLGLICAILLFSSDKRMRLIAFASLPLGILGINELLMFSLPLIFNLRLLVPLVLAPAANLLISYLIIEADWVSAASYMAPIPSPMFFNAYISTGGDPFSIVLQLLGLLVSLLIYTPFVVFMERSSQSEVIYIPSLDTTLDRREEEAYILSTDPVNEALTRGTEYQGLVKKIRRIREREFFLEYQPQKSVSTEKIVSAEALIRIRDNFGNVEQPGKFMPLFEKAGLLKEIDLWVVGRAVEDSKIWREKGLNLQVCVNIGSKTISSMTAVDKIIELISQVPGVVSFEITEESLVNHNNKVETNIGKLHDAGSEVHIDDFGTGFSSLSYLNHFEIDAIKIDRSFVLALGSERGQKVFSSLMGIADQLELGVIVEGVETQAQSDFVGQFNRVLVQGWAVSRSLPLEQFIKFAKESK</sequence>
<dbReference type="Pfam" id="PF00563">
    <property type="entry name" value="EAL"/>
    <property type="match status" value="1"/>
</dbReference>
<keyword evidence="3" id="KW-1003">Cell membrane</keyword>
<dbReference type="PANTHER" id="PTHR33989:SF4">
    <property type="entry name" value="PTS SYSTEM N,N'-DIACETYLCHITOBIOSE-SPECIFIC EIIC COMPONENT"/>
    <property type="match status" value="1"/>
</dbReference>
<gene>
    <name evidence="11" type="ORF">A8L45_03180</name>
</gene>
<evidence type="ECO:0000259" key="10">
    <source>
        <dbReference type="PROSITE" id="PS51105"/>
    </source>
</evidence>
<feature type="transmembrane region" description="Helical" evidence="8">
    <location>
        <begin position="279"/>
        <end position="298"/>
    </location>
</feature>
<dbReference type="PROSITE" id="PS50883">
    <property type="entry name" value="EAL"/>
    <property type="match status" value="1"/>
</dbReference>
<dbReference type="CDD" id="cd01948">
    <property type="entry name" value="EAL"/>
    <property type="match status" value="1"/>
</dbReference>
<keyword evidence="7 8" id="KW-0472">Membrane</keyword>
<evidence type="ECO:0000259" key="9">
    <source>
        <dbReference type="PROSITE" id="PS50883"/>
    </source>
</evidence>
<dbReference type="GO" id="GO:0009401">
    <property type="term" value="P:phosphoenolpyruvate-dependent sugar phosphotransferase system"/>
    <property type="evidence" value="ECO:0007669"/>
    <property type="project" value="InterPro"/>
</dbReference>
<evidence type="ECO:0000256" key="5">
    <source>
        <dbReference type="ARBA" id="ARBA00022692"/>
    </source>
</evidence>
<dbReference type="SMART" id="SM00052">
    <property type="entry name" value="EAL"/>
    <property type="match status" value="1"/>
</dbReference>
<evidence type="ECO:0000256" key="2">
    <source>
        <dbReference type="ARBA" id="ARBA00022448"/>
    </source>
</evidence>
<reference evidence="11 12" key="1">
    <citation type="submission" date="2016-05" db="EMBL/GenBank/DDBJ databases">
        <title>Genomic Taxonomy of the Vibrionaceae.</title>
        <authorList>
            <person name="Gomez-Gil B."/>
            <person name="Enciso-Ibarra J."/>
        </authorList>
    </citation>
    <scope>NUCLEOTIDE SEQUENCE [LARGE SCALE GENOMIC DNA]</scope>
    <source>
        <strain evidence="11 12">CAIM 1920</strain>
    </source>
</reference>
<dbReference type="PANTHER" id="PTHR33989">
    <property type="match status" value="1"/>
</dbReference>
<dbReference type="STRING" id="1080227.A8L45_03180"/>
<evidence type="ECO:0000256" key="3">
    <source>
        <dbReference type="ARBA" id="ARBA00022475"/>
    </source>
</evidence>
<dbReference type="InterPro" id="IPR001633">
    <property type="entry name" value="EAL_dom"/>
</dbReference>
<feature type="domain" description="PTS EIIC type-3" evidence="10">
    <location>
        <begin position="1"/>
        <end position="379"/>
    </location>
</feature>
<proteinExistence type="predicted"/>
<dbReference type="GO" id="GO:0008982">
    <property type="term" value="F:protein-N(PI)-phosphohistidine-sugar phosphotransferase activity"/>
    <property type="evidence" value="ECO:0007669"/>
    <property type="project" value="InterPro"/>
</dbReference>
<organism evidence="11 12">
    <name type="scientific">Veronia pacifica</name>
    <dbReference type="NCBI Taxonomy" id="1080227"/>
    <lineage>
        <taxon>Bacteria</taxon>
        <taxon>Pseudomonadati</taxon>
        <taxon>Pseudomonadota</taxon>
        <taxon>Gammaproteobacteria</taxon>
        <taxon>Vibrionales</taxon>
        <taxon>Vibrionaceae</taxon>
        <taxon>Veronia</taxon>
    </lineage>
</organism>
<dbReference type="EMBL" id="LYBM01000003">
    <property type="protein sequence ID" value="ODA35733.1"/>
    <property type="molecule type" value="Genomic_DNA"/>
</dbReference>
<feature type="transmembrane region" description="Helical" evidence="8">
    <location>
        <begin position="198"/>
        <end position="218"/>
    </location>
</feature>
<dbReference type="InterPro" id="IPR004501">
    <property type="entry name" value="PTS_EIIC_3"/>
</dbReference>
<feature type="transmembrane region" description="Helical" evidence="8">
    <location>
        <begin position="106"/>
        <end position="129"/>
    </location>
</feature>
<dbReference type="AlphaFoldDB" id="A0A1C3ER63"/>
<dbReference type="PROSITE" id="PS51105">
    <property type="entry name" value="PTS_EIIC_TYPE_3"/>
    <property type="match status" value="1"/>
</dbReference>
<comment type="subcellular location">
    <subcellularLocation>
        <location evidence="1">Cell membrane</location>
        <topology evidence="1">Multi-pass membrane protein</topology>
    </subcellularLocation>
</comment>
<keyword evidence="5 8" id="KW-0812">Transmembrane</keyword>
<feature type="transmembrane region" description="Helical" evidence="8">
    <location>
        <begin position="153"/>
        <end position="178"/>
    </location>
</feature>
<evidence type="ECO:0000256" key="1">
    <source>
        <dbReference type="ARBA" id="ARBA00004651"/>
    </source>
</evidence>
<keyword evidence="12" id="KW-1185">Reference proteome</keyword>
<protein>
    <recommendedName>
        <fullName evidence="13">Diguanylate phosphodiesterase</fullName>
    </recommendedName>
</protein>
<dbReference type="InterPro" id="IPR003352">
    <property type="entry name" value="PTS_EIIC"/>
</dbReference>
<evidence type="ECO:0000313" key="11">
    <source>
        <dbReference type="EMBL" id="ODA35733.1"/>
    </source>
</evidence>
<evidence type="ECO:0000256" key="8">
    <source>
        <dbReference type="SAM" id="Phobius"/>
    </source>
</evidence>
<evidence type="ECO:0008006" key="13">
    <source>
        <dbReference type="Google" id="ProtNLM"/>
    </source>
</evidence>
<dbReference type="Pfam" id="PF02378">
    <property type="entry name" value="PTS_EIIC"/>
    <property type="match status" value="1"/>
</dbReference>